<evidence type="ECO:0000259" key="5">
    <source>
        <dbReference type="PROSITE" id="PS00036"/>
    </source>
</evidence>
<keyword evidence="2" id="KW-0539">Nucleus</keyword>
<evidence type="ECO:0000256" key="3">
    <source>
        <dbReference type="SAM" id="Coils"/>
    </source>
</evidence>
<dbReference type="Proteomes" id="UP000886653">
    <property type="component" value="Unassembled WGS sequence"/>
</dbReference>
<dbReference type="SUPFAM" id="SSF57959">
    <property type="entry name" value="Leucine zipper domain"/>
    <property type="match status" value="1"/>
</dbReference>
<dbReference type="AlphaFoldDB" id="A0A9P6T6L6"/>
<dbReference type="GO" id="GO:0000976">
    <property type="term" value="F:transcription cis-regulatory region binding"/>
    <property type="evidence" value="ECO:0007669"/>
    <property type="project" value="InterPro"/>
</dbReference>
<evidence type="ECO:0000256" key="2">
    <source>
        <dbReference type="ARBA" id="ARBA00023242"/>
    </source>
</evidence>
<comment type="caution">
    <text evidence="6">The sequence shown here is derived from an EMBL/GenBank/DDBJ whole genome shotgun (WGS) entry which is preliminary data.</text>
</comment>
<sequence>MVNACQLEPDGLEPPGLGINGSLWLEVCPLVVHAVELTNYNKRLDQQRPNFLLDATLFMKPYDMGWTYHPAQSDTSKEPSRKRKAPVEDEGQERRKQQNRVAQKAFRDRKDRYVREIESRLKCQQAHLQSMHDEKEFLQNKCEQLLERNRVLEDLNKRLLAVKPQPAALPQPELALFWPQIDQLNSANFFRPQALPQLPTLQPVFGFTADHNFNQPTLT</sequence>
<dbReference type="InterPro" id="IPR004827">
    <property type="entry name" value="bZIP"/>
</dbReference>
<dbReference type="GO" id="GO:0001228">
    <property type="term" value="F:DNA-binding transcription activator activity, RNA polymerase II-specific"/>
    <property type="evidence" value="ECO:0007669"/>
    <property type="project" value="TreeGrafter"/>
</dbReference>
<dbReference type="GO" id="GO:0090575">
    <property type="term" value="C:RNA polymerase II transcription regulator complex"/>
    <property type="evidence" value="ECO:0007669"/>
    <property type="project" value="TreeGrafter"/>
</dbReference>
<keyword evidence="3" id="KW-0175">Coiled coil</keyword>
<comment type="subcellular location">
    <subcellularLocation>
        <location evidence="1">Nucleus</location>
    </subcellularLocation>
</comment>
<keyword evidence="7" id="KW-1185">Reference proteome</keyword>
<dbReference type="CDD" id="cd14688">
    <property type="entry name" value="bZIP_YAP"/>
    <property type="match status" value="1"/>
</dbReference>
<dbReference type="PROSITE" id="PS00036">
    <property type="entry name" value="BZIP_BASIC"/>
    <property type="match status" value="1"/>
</dbReference>
<feature type="coiled-coil region" evidence="3">
    <location>
        <begin position="121"/>
        <end position="162"/>
    </location>
</feature>
<accession>A0A9P6T6L6</accession>
<name>A0A9P6T6L6_9BASI</name>
<dbReference type="PANTHER" id="PTHR40621">
    <property type="entry name" value="TRANSCRIPTION FACTOR KAPC-RELATED"/>
    <property type="match status" value="1"/>
</dbReference>
<dbReference type="SMART" id="SM00338">
    <property type="entry name" value="BRLZ"/>
    <property type="match status" value="1"/>
</dbReference>
<dbReference type="EMBL" id="MU167436">
    <property type="protein sequence ID" value="KAG0140544.1"/>
    <property type="molecule type" value="Genomic_DNA"/>
</dbReference>
<dbReference type="InterPro" id="IPR046347">
    <property type="entry name" value="bZIP_sf"/>
</dbReference>
<reference evidence="6" key="1">
    <citation type="submission" date="2013-11" db="EMBL/GenBank/DDBJ databases">
        <title>Genome sequence of the fusiform rust pathogen reveals effectors for host alternation and coevolution with pine.</title>
        <authorList>
            <consortium name="DOE Joint Genome Institute"/>
            <person name="Smith K."/>
            <person name="Pendleton A."/>
            <person name="Kubisiak T."/>
            <person name="Anderson C."/>
            <person name="Salamov A."/>
            <person name="Aerts A."/>
            <person name="Riley R."/>
            <person name="Clum A."/>
            <person name="Lindquist E."/>
            <person name="Ence D."/>
            <person name="Campbell M."/>
            <person name="Kronenberg Z."/>
            <person name="Feau N."/>
            <person name="Dhillon B."/>
            <person name="Hamelin R."/>
            <person name="Burleigh J."/>
            <person name="Smith J."/>
            <person name="Yandell M."/>
            <person name="Nelson C."/>
            <person name="Grigoriev I."/>
            <person name="Davis J."/>
        </authorList>
    </citation>
    <scope>NUCLEOTIDE SEQUENCE</scope>
    <source>
        <strain evidence="6">G11</strain>
    </source>
</reference>
<organism evidence="6 7">
    <name type="scientific">Cronartium quercuum f. sp. fusiforme G11</name>
    <dbReference type="NCBI Taxonomy" id="708437"/>
    <lineage>
        <taxon>Eukaryota</taxon>
        <taxon>Fungi</taxon>
        <taxon>Dikarya</taxon>
        <taxon>Basidiomycota</taxon>
        <taxon>Pucciniomycotina</taxon>
        <taxon>Pucciniomycetes</taxon>
        <taxon>Pucciniales</taxon>
        <taxon>Coleosporiaceae</taxon>
        <taxon>Cronartium</taxon>
    </lineage>
</organism>
<evidence type="ECO:0000313" key="7">
    <source>
        <dbReference type="Proteomes" id="UP000886653"/>
    </source>
</evidence>
<dbReference type="Gene3D" id="1.20.5.170">
    <property type="match status" value="1"/>
</dbReference>
<dbReference type="Pfam" id="PF00170">
    <property type="entry name" value="bZIP_1"/>
    <property type="match status" value="1"/>
</dbReference>
<evidence type="ECO:0000256" key="1">
    <source>
        <dbReference type="ARBA" id="ARBA00004123"/>
    </source>
</evidence>
<dbReference type="OrthoDB" id="2593073at2759"/>
<proteinExistence type="predicted"/>
<evidence type="ECO:0000313" key="6">
    <source>
        <dbReference type="EMBL" id="KAG0140544.1"/>
    </source>
</evidence>
<feature type="region of interest" description="Disordered" evidence="4">
    <location>
        <begin position="68"/>
        <end position="107"/>
    </location>
</feature>
<evidence type="ECO:0000256" key="4">
    <source>
        <dbReference type="SAM" id="MobiDB-lite"/>
    </source>
</evidence>
<feature type="domain" description="BZIP" evidence="5">
    <location>
        <begin position="94"/>
        <end position="109"/>
    </location>
</feature>
<gene>
    <name evidence="6" type="ORF">CROQUDRAFT_718589</name>
</gene>
<protein>
    <recommendedName>
        <fullName evidence="5">BZIP domain-containing protein</fullName>
    </recommendedName>
</protein>
<dbReference type="InterPro" id="IPR050936">
    <property type="entry name" value="AP-1-like"/>
</dbReference>
<dbReference type="PANTHER" id="PTHR40621:SF6">
    <property type="entry name" value="AP-1-LIKE TRANSCRIPTION FACTOR YAP1-RELATED"/>
    <property type="match status" value="1"/>
</dbReference>